<evidence type="ECO:0000313" key="3">
    <source>
        <dbReference type="Proteomes" id="UP000722989"/>
    </source>
</evidence>
<proteinExistence type="predicted"/>
<reference evidence="2 3" key="1">
    <citation type="submission" date="2020-03" db="EMBL/GenBank/DDBJ databases">
        <title>WGS of the type strain of Planosporangium spp.</title>
        <authorList>
            <person name="Thawai C."/>
        </authorList>
    </citation>
    <scope>NUCLEOTIDE SEQUENCE [LARGE SCALE GENOMIC DNA]</scope>
    <source>
        <strain evidence="2 3">TBRC 5610</strain>
    </source>
</reference>
<dbReference type="Pfam" id="PF14417">
    <property type="entry name" value="MEDS"/>
    <property type="match status" value="1"/>
</dbReference>
<name>A0ABX0XSM6_9ACTN</name>
<dbReference type="InterPro" id="IPR036513">
    <property type="entry name" value="STAS_dom_sf"/>
</dbReference>
<dbReference type="PROSITE" id="PS50801">
    <property type="entry name" value="STAS"/>
    <property type="match status" value="1"/>
</dbReference>
<dbReference type="EMBL" id="JAATVY010000002">
    <property type="protein sequence ID" value="NJC69017.1"/>
    <property type="molecule type" value="Genomic_DNA"/>
</dbReference>
<feature type="domain" description="STAS" evidence="1">
    <location>
        <begin position="182"/>
        <end position="272"/>
    </location>
</feature>
<evidence type="ECO:0000313" key="2">
    <source>
        <dbReference type="EMBL" id="NJC69017.1"/>
    </source>
</evidence>
<keyword evidence="3" id="KW-1185">Reference proteome</keyword>
<dbReference type="Pfam" id="PF01740">
    <property type="entry name" value="STAS"/>
    <property type="match status" value="1"/>
</dbReference>
<sequence length="272" mass="28991">MGDSDLRPSGLERDGHVLLLHGSEPERVSSLVTWISRGLNRGDKVIYADAPRPAGGSLLDSSDRQGTEFAAALAEGRLAALPLVRFYPQGDQEAIVDQALAEGFRSVRLAAEASAAFDTQSMSDHMDIEQLIDRLCRTRPVSALCEYATSATEGTVLRELVAGHRYELRSAAFHLATGPGGLVLRGEIDRANADVLATVLDVAVADGKGVVRLDLAALEFMDVAACRQLVYASQDFRQAGGHVVLATPQPTVAWTLRLLAVDQFAGIDLVGG</sequence>
<dbReference type="Proteomes" id="UP000722989">
    <property type="component" value="Unassembled WGS sequence"/>
</dbReference>
<gene>
    <name evidence="2" type="ORF">HC031_04655</name>
</gene>
<dbReference type="SUPFAM" id="SSF52091">
    <property type="entry name" value="SpoIIaa-like"/>
    <property type="match status" value="1"/>
</dbReference>
<organism evidence="2 3">
    <name type="scientific">Planosporangium thailandense</name>
    <dbReference type="NCBI Taxonomy" id="765197"/>
    <lineage>
        <taxon>Bacteria</taxon>
        <taxon>Bacillati</taxon>
        <taxon>Actinomycetota</taxon>
        <taxon>Actinomycetes</taxon>
        <taxon>Micromonosporales</taxon>
        <taxon>Micromonosporaceae</taxon>
        <taxon>Planosporangium</taxon>
    </lineage>
</organism>
<dbReference type="InterPro" id="IPR025847">
    <property type="entry name" value="MEDS_domain"/>
</dbReference>
<comment type="caution">
    <text evidence="2">The sequence shown here is derived from an EMBL/GenBank/DDBJ whole genome shotgun (WGS) entry which is preliminary data.</text>
</comment>
<dbReference type="InterPro" id="IPR002645">
    <property type="entry name" value="STAS_dom"/>
</dbReference>
<dbReference type="Gene3D" id="3.30.750.24">
    <property type="entry name" value="STAS domain"/>
    <property type="match status" value="1"/>
</dbReference>
<dbReference type="CDD" id="cd07043">
    <property type="entry name" value="STAS_anti-anti-sigma_factors"/>
    <property type="match status" value="1"/>
</dbReference>
<accession>A0ABX0XSM6</accession>
<dbReference type="RefSeq" id="WP_167923880.1">
    <property type="nucleotide sequence ID" value="NZ_JAATVY010000002.1"/>
</dbReference>
<evidence type="ECO:0000259" key="1">
    <source>
        <dbReference type="PROSITE" id="PS50801"/>
    </source>
</evidence>
<protein>
    <submittedName>
        <fullName evidence="2">STAS domain-containing protein</fullName>
    </submittedName>
</protein>